<evidence type="ECO:0000313" key="2">
    <source>
        <dbReference type="EMBL" id="PRD48117.1"/>
    </source>
</evidence>
<reference evidence="2 3" key="1">
    <citation type="submission" date="2018-02" db="EMBL/GenBank/DDBJ databases">
        <title>The draft genome of Sphingobacterium sp. 5JN-11.</title>
        <authorList>
            <person name="Liu L."/>
            <person name="Li L."/>
            <person name="Liang L."/>
            <person name="Zhang X."/>
            <person name="Wang T."/>
        </authorList>
    </citation>
    <scope>NUCLEOTIDE SEQUENCE [LARGE SCALE GENOMIC DNA]</scope>
    <source>
        <strain evidence="2 3">5JN-11</strain>
    </source>
</reference>
<feature type="chain" id="PRO_5015530362" description="Exo-alpha-sialidase" evidence="1">
    <location>
        <begin position="25"/>
        <end position="793"/>
    </location>
</feature>
<name>A0A2S9J5T0_9SPHI</name>
<accession>A0A2S9J5T0</accession>
<dbReference type="AlphaFoldDB" id="A0A2S9J5T0"/>
<keyword evidence="3" id="KW-1185">Reference proteome</keyword>
<evidence type="ECO:0000256" key="1">
    <source>
        <dbReference type="SAM" id="SignalP"/>
    </source>
</evidence>
<dbReference type="RefSeq" id="WP_105716144.1">
    <property type="nucleotide sequence ID" value="NZ_PVBQ01000004.1"/>
</dbReference>
<dbReference type="OrthoDB" id="223410at2"/>
<dbReference type="InterPro" id="IPR036278">
    <property type="entry name" value="Sialidase_sf"/>
</dbReference>
<organism evidence="2 3">
    <name type="scientific">Sphingobacterium haloxyli</name>
    <dbReference type="NCBI Taxonomy" id="2100533"/>
    <lineage>
        <taxon>Bacteria</taxon>
        <taxon>Pseudomonadati</taxon>
        <taxon>Bacteroidota</taxon>
        <taxon>Sphingobacteriia</taxon>
        <taxon>Sphingobacteriales</taxon>
        <taxon>Sphingobacteriaceae</taxon>
        <taxon>Sphingobacterium</taxon>
    </lineage>
</organism>
<sequence length="793" mass="91476">MKCKRFFTYSAFIFVILGITTSYMSPEVNESDMRQNEWTPKFGGCGGIFFHAKEGPLIVEIEKTDLKAGSRTRSLRATFIGPDRKVLRDIHTSEESGGKSLRLEGYVNRPGIYAVMVTISNDRYGENTSWRFRTNCDKYIIETSRGHKDQRHEEPIVLVDPEKETDLCFMPQRNGFNILITGLSDEVKKVELRDASDLHITFLEVHNDTAFHHVEEGRRLRVPWKLHFPKALAKVEIEGVTNWDIGDKSDFFNEYPGGALWTPDTEKWFSLHDNRWLITPYSYTSYDQSGKQQSAIFKVHNNGTTPKKVKLELEFPDEKWNIQLSHREILLDPNQEREVVLNWIGNDVDRSVHLRTICEDFSTYATLYSKAQKPDTDPFLQMPIQLEPYRHEQEQFGYTPDYPTNNQPYFNVDNMPYILSENSVLSCQNSTWKETFTGPLQSSIAAFDSEGDMYVLGRDNNKVALLHSKDKGLTFKKYCLPSVLGTSFDIEQFTGHNMLEGPPPVIKYTRVGADKQHFWRRYGNLELLVPKKTRKGIEWEQSILISDKCLGVSSHSGLPSSVVSSRDKIFIVWGEVTDVNIRREEVPGVPVFVSMYDKRTKKLTAPVLVGFGPPPNDTHNIPGITIDGEGYLHVLTGTHGRPFQYAKSLQPLSVLDGWTEAESLLDRNTIHSTQTYLGLVIDQENTLHTIFRYWQHNAEPFAETHYATLAYMFKKQGEQWSEPKILVQAPLSHYSNFRHRLTIDRKGRLFISYDYWSTFWFYRNDRKYSERTLLMSHDGGKRWELVSGDDLAS</sequence>
<dbReference type="EMBL" id="PVBQ01000004">
    <property type="protein sequence ID" value="PRD48117.1"/>
    <property type="molecule type" value="Genomic_DNA"/>
</dbReference>
<keyword evidence="1" id="KW-0732">Signal</keyword>
<dbReference type="SUPFAM" id="SSF50939">
    <property type="entry name" value="Sialidases"/>
    <property type="match status" value="2"/>
</dbReference>
<evidence type="ECO:0008006" key="4">
    <source>
        <dbReference type="Google" id="ProtNLM"/>
    </source>
</evidence>
<feature type="signal peptide" evidence="1">
    <location>
        <begin position="1"/>
        <end position="24"/>
    </location>
</feature>
<proteinExistence type="predicted"/>
<gene>
    <name evidence="2" type="ORF">C5745_06290</name>
</gene>
<dbReference type="Proteomes" id="UP000239711">
    <property type="component" value="Unassembled WGS sequence"/>
</dbReference>
<dbReference type="Pfam" id="PF15892">
    <property type="entry name" value="BNR_4"/>
    <property type="match status" value="1"/>
</dbReference>
<evidence type="ECO:0000313" key="3">
    <source>
        <dbReference type="Proteomes" id="UP000239711"/>
    </source>
</evidence>
<comment type="caution">
    <text evidence="2">The sequence shown here is derived from an EMBL/GenBank/DDBJ whole genome shotgun (WGS) entry which is preliminary data.</text>
</comment>
<protein>
    <recommendedName>
        <fullName evidence="4">Exo-alpha-sialidase</fullName>
    </recommendedName>
</protein>